<dbReference type="EMBL" id="UZAG01003912">
    <property type="protein sequence ID" value="VDO16074.1"/>
    <property type="molecule type" value="Genomic_DNA"/>
</dbReference>
<reference evidence="2 3" key="2">
    <citation type="submission" date="2018-11" db="EMBL/GenBank/DDBJ databases">
        <authorList>
            <consortium name="Pathogen Informatics"/>
        </authorList>
    </citation>
    <scope>NUCLEOTIDE SEQUENCE [LARGE SCALE GENOMIC DNA]</scope>
</reference>
<keyword evidence="3" id="KW-1185">Reference proteome</keyword>
<keyword evidence="1" id="KW-0472">Membrane</keyword>
<dbReference type="PANTHER" id="PTHR37813">
    <property type="entry name" value="FELS-2 PROPHAGE PROTEIN"/>
    <property type="match status" value="1"/>
</dbReference>
<keyword evidence="1" id="KW-0812">Transmembrane</keyword>
<dbReference type="Gene3D" id="1.20.120.20">
    <property type="entry name" value="Apolipoprotein"/>
    <property type="match status" value="2"/>
</dbReference>
<dbReference type="WBParaSite" id="BTMF_0000479301-mRNA-1">
    <property type="protein sequence ID" value="BTMF_0000479301-mRNA-1"/>
    <property type="gene ID" value="BTMF_0000479301"/>
</dbReference>
<proteinExistence type="predicted"/>
<accession>A0A0R3QEK3</accession>
<dbReference type="InterPro" id="IPR007713">
    <property type="entry name" value="TMP_rpt"/>
</dbReference>
<dbReference type="Pfam" id="PF05017">
    <property type="entry name" value="TMP"/>
    <property type="match status" value="8"/>
</dbReference>
<evidence type="ECO:0000256" key="1">
    <source>
        <dbReference type="SAM" id="Phobius"/>
    </source>
</evidence>
<dbReference type="STRING" id="42155.A0A0R3QEK3"/>
<protein>
    <submittedName>
        <fullName evidence="4">TMP repeat protein</fullName>
    </submittedName>
</protein>
<evidence type="ECO:0000313" key="3">
    <source>
        <dbReference type="Proteomes" id="UP000280834"/>
    </source>
</evidence>
<feature type="transmembrane region" description="Helical" evidence="1">
    <location>
        <begin position="22"/>
        <end position="44"/>
    </location>
</feature>
<gene>
    <name evidence="2" type="ORF">BTMF_LOCUS4088</name>
</gene>
<keyword evidence="1" id="KW-1133">Transmembrane helix</keyword>
<evidence type="ECO:0000313" key="2">
    <source>
        <dbReference type="EMBL" id="VDO16074.1"/>
    </source>
</evidence>
<reference evidence="4" key="1">
    <citation type="submission" date="2017-02" db="UniProtKB">
        <authorList>
            <consortium name="WormBaseParasite"/>
        </authorList>
    </citation>
    <scope>IDENTIFICATION</scope>
</reference>
<organism evidence="4">
    <name type="scientific">Brugia timori</name>
    <dbReference type="NCBI Taxonomy" id="42155"/>
    <lineage>
        <taxon>Eukaryota</taxon>
        <taxon>Metazoa</taxon>
        <taxon>Ecdysozoa</taxon>
        <taxon>Nematoda</taxon>
        <taxon>Chromadorea</taxon>
        <taxon>Rhabditida</taxon>
        <taxon>Spirurina</taxon>
        <taxon>Spiruromorpha</taxon>
        <taxon>Filarioidea</taxon>
        <taxon>Onchocercidae</taxon>
        <taxon>Brugia</taxon>
    </lineage>
</organism>
<name>A0A0R3QEK3_9BILA</name>
<dbReference type="AlphaFoldDB" id="A0A0R3QEK3"/>
<evidence type="ECO:0000313" key="4">
    <source>
        <dbReference type="WBParaSite" id="BTMF_0000479301-mRNA-1"/>
    </source>
</evidence>
<sequence>MFASFTSGSSILEGLGAVLGGVSAPILAVVAVIGVLVAAFVTLWNTNEEFRNSVIAVWEKIKETFTGFVNGVKEKLSSLGIDFTSIVEGLKTVWNGLCAILAPLFEGALNLSFTSFKTVLDLITGVLDVFIGLFTGNWSQLWNGVKEIFTAVWNAVKNTFMTVFNTLKNVFNVFLSFFGTSWNKLWSSVKNFFMNVWNGIVSFFTNVLNGIKNTATSVWNGIKTAIMSVVNGIKTSISTVFNSVANMVKSVFNGIKNTVVSVWNGIKNAIITPIEAAKNKVKAVIDAITGFFSGIKLSLPHIKLPHFSIKGQFSLTPPSVPYLAIDWYKKAMNKPMLLNGATIFGEKNGRMLGGGEKGPEVIMGLNSLENMTTGANTQMLSVMNQILAIMDAYFPQFSNQSIVLDTGELVGGIAHRMDSELFKLQTRKARGW</sequence>
<dbReference type="Proteomes" id="UP000280834">
    <property type="component" value="Unassembled WGS sequence"/>
</dbReference>
<dbReference type="PANTHER" id="PTHR37813:SF1">
    <property type="entry name" value="FELS-2 PROPHAGE PROTEIN"/>
    <property type="match status" value="1"/>
</dbReference>